<evidence type="ECO:0000256" key="2">
    <source>
        <dbReference type="ARBA" id="ARBA00012438"/>
    </source>
</evidence>
<feature type="domain" description="Signal transduction histidine kinase dimerisation/phosphoacceptor" evidence="3">
    <location>
        <begin position="26"/>
        <end position="81"/>
    </location>
</feature>
<accession>A0ABY0ICT2</accession>
<dbReference type="InterPro" id="IPR003661">
    <property type="entry name" value="HisK_dim/P_dom"/>
</dbReference>
<dbReference type="InterPro" id="IPR036097">
    <property type="entry name" value="HisK_dim/P_sf"/>
</dbReference>
<evidence type="ECO:0000313" key="5">
    <source>
        <dbReference type="Proteomes" id="UP000443582"/>
    </source>
</evidence>
<comment type="caution">
    <text evidence="4">The sequence shown here is derived from an EMBL/GenBank/DDBJ whole genome shotgun (WGS) entry which is preliminary data.</text>
</comment>
<reference evidence="5" key="1">
    <citation type="journal article" date="2019" name="Int. J. Syst. Evol. Microbiol.">
        <title>Halobacteriovorax valvorus sp. nov., a novel prokaryotic predator isolated from coastal seawater of China.</title>
        <authorList>
            <person name="Chen M.-X."/>
        </authorList>
    </citation>
    <scope>NUCLEOTIDE SEQUENCE [LARGE SCALE GENOMIC DNA]</scope>
    <source>
        <strain evidence="5">BL9</strain>
    </source>
</reference>
<organism evidence="4 5">
    <name type="scientific">Halobacteriovorax vibrionivorans</name>
    <dbReference type="NCBI Taxonomy" id="2152716"/>
    <lineage>
        <taxon>Bacteria</taxon>
        <taxon>Pseudomonadati</taxon>
        <taxon>Bdellovibrionota</taxon>
        <taxon>Bacteriovoracia</taxon>
        <taxon>Bacteriovoracales</taxon>
        <taxon>Halobacteriovoraceae</taxon>
        <taxon>Halobacteriovorax</taxon>
    </lineage>
</organism>
<gene>
    <name evidence="4" type="ORF">DAY19_14815</name>
</gene>
<dbReference type="Proteomes" id="UP000443582">
    <property type="component" value="Unassembled WGS sequence"/>
</dbReference>
<name>A0ABY0ICT2_9BACT</name>
<dbReference type="EC" id="2.7.13.3" evidence="2"/>
<sequence>MTYKKIIDSDKYKQLKLQQQKDTISKMIITLSHEINNPLAIVKMCLTRLENERSQDLIERCDKNLERIIEINRLIKDLQDFDEVKYGETTTMYDIFKRIEIDRNGKFKRQEDDLLN</sequence>
<evidence type="ECO:0000259" key="3">
    <source>
        <dbReference type="Pfam" id="PF00512"/>
    </source>
</evidence>
<protein>
    <recommendedName>
        <fullName evidence="2">histidine kinase</fullName>
        <ecNumber evidence="2">2.7.13.3</ecNumber>
    </recommendedName>
</protein>
<evidence type="ECO:0000313" key="4">
    <source>
        <dbReference type="EMBL" id="RZF20430.1"/>
    </source>
</evidence>
<dbReference type="EMBL" id="QDKL01000004">
    <property type="protein sequence ID" value="RZF20430.1"/>
    <property type="molecule type" value="Genomic_DNA"/>
</dbReference>
<dbReference type="RefSeq" id="WP_133296996.1">
    <property type="nucleotide sequence ID" value="NZ_QDKL01000004.1"/>
</dbReference>
<keyword evidence="5" id="KW-1185">Reference proteome</keyword>
<dbReference type="Gene3D" id="1.10.287.130">
    <property type="match status" value="1"/>
</dbReference>
<evidence type="ECO:0000256" key="1">
    <source>
        <dbReference type="ARBA" id="ARBA00000085"/>
    </source>
</evidence>
<comment type="catalytic activity">
    <reaction evidence="1">
        <text>ATP + protein L-histidine = ADP + protein N-phospho-L-histidine.</text>
        <dbReference type="EC" id="2.7.13.3"/>
    </reaction>
</comment>
<dbReference type="Pfam" id="PF00512">
    <property type="entry name" value="HisKA"/>
    <property type="match status" value="1"/>
</dbReference>
<dbReference type="CDD" id="cd00082">
    <property type="entry name" value="HisKA"/>
    <property type="match status" value="1"/>
</dbReference>
<proteinExistence type="predicted"/>
<dbReference type="SUPFAM" id="SSF47384">
    <property type="entry name" value="Homodimeric domain of signal transducing histidine kinase"/>
    <property type="match status" value="1"/>
</dbReference>